<accession>A0A9P4ILE2</accession>
<evidence type="ECO:0000313" key="1">
    <source>
        <dbReference type="EMBL" id="KAF2102078.1"/>
    </source>
</evidence>
<comment type="caution">
    <text evidence="1">The sequence shown here is derived from an EMBL/GenBank/DDBJ whole genome shotgun (WGS) entry which is preliminary data.</text>
</comment>
<evidence type="ECO:0000313" key="2">
    <source>
        <dbReference type="Proteomes" id="UP000799772"/>
    </source>
</evidence>
<reference evidence="1" key="1">
    <citation type="journal article" date="2020" name="Stud. Mycol.">
        <title>101 Dothideomycetes genomes: a test case for predicting lifestyles and emergence of pathogens.</title>
        <authorList>
            <person name="Haridas S."/>
            <person name="Albert R."/>
            <person name="Binder M."/>
            <person name="Bloem J."/>
            <person name="Labutti K."/>
            <person name="Salamov A."/>
            <person name="Andreopoulos B."/>
            <person name="Baker S."/>
            <person name="Barry K."/>
            <person name="Bills G."/>
            <person name="Bluhm B."/>
            <person name="Cannon C."/>
            <person name="Castanera R."/>
            <person name="Culley D."/>
            <person name="Daum C."/>
            <person name="Ezra D."/>
            <person name="Gonzalez J."/>
            <person name="Henrissat B."/>
            <person name="Kuo A."/>
            <person name="Liang C."/>
            <person name="Lipzen A."/>
            <person name="Lutzoni F."/>
            <person name="Magnuson J."/>
            <person name="Mondo S."/>
            <person name="Nolan M."/>
            <person name="Ohm R."/>
            <person name="Pangilinan J."/>
            <person name="Park H.-J."/>
            <person name="Ramirez L."/>
            <person name="Alfaro M."/>
            <person name="Sun H."/>
            <person name="Tritt A."/>
            <person name="Yoshinaga Y."/>
            <person name="Zwiers L.-H."/>
            <person name="Turgeon B."/>
            <person name="Goodwin S."/>
            <person name="Spatafora J."/>
            <person name="Crous P."/>
            <person name="Grigoriev I."/>
        </authorList>
    </citation>
    <scope>NUCLEOTIDE SEQUENCE</scope>
    <source>
        <strain evidence="1">CBS 133067</strain>
    </source>
</reference>
<dbReference type="Proteomes" id="UP000799772">
    <property type="component" value="Unassembled WGS sequence"/>
</dbReference>
<sequence length="260" mass="29956">MAHSADLSTSVPPFLRIPREIRDKIYVLSGKKPPYLRLGGYEWEGYLGPGRSGWHVQFTSGPHYGLPKVGLLWVSRQLRREVLETISEFFPQATVFPRKYKCEKTNLSRAVCRTILGATTVVELNYHKVWEGDPDIKEILTEMSKRVHDEPTRVLRHVELVQIKYMVEGIKETITTPWKELVGNIDCLLGVLKPLLQAMPLLKLVRVRVEILDDQLPAAMKFTNCEYQHTFCETDTERKETERRMEACFGPLVNEVEDTS</sequence>
<protein>
    <submittedName>
        <fullName evidence="1">Uncharacterized protein</fullName>
    </submittedName>
</protein>
<name>A0A9P4ILE2_9PEZI</name>
<organism evidence="1 2">
    <name type="scientific">Rhizodiscina lignyota</name>
    <dbReference type="NCBI Taxonomy" id="1504668"/>
    <lineage>
        <taxon>Eukaryota</taxon>
        <taxon>Fungi</taxon>
        <taxon>Dikarya</taxon>
        <taxon>Ascomycota</taxon>
        <taxon>Pezizomycotina</taxon>
        <taxon>Dothideomycetes</taxon>
        <taxon>Pleosporomycetidae</taxon>
        <taxon>Aulographales</taxon>
        <taxon>Rhizodiscinaceae</taxon>
        <taxon>Rhizodiscina</taxon>
    </lineage>
</organism>
<keyword evidence="2" id="KW-1185">Reference proteome</keyword>
<dbReference type="EMBL" id="ML978123">
    <property type="protein sequence ID" value="KAF2102078.1"/>
    <property type="molecule type" value="Genomic_DNA"/>
</dbReference>
<proteinExistence type="predicted"/>
<gene>
    <name evidence="1" type="ORF">NA57DRAFT_54011</name>
</gene>
<dbReference type="AlphaFoldDB" id="A0A9P4ILE2"/>